<feature type="coiled-coil region" evidence="7">
    <location>
        <begin position="279"/>
        <end position="306"/>
    </location>
</feature>
<keyword evidence="12" id="KW-1185">Reference proteome</keyword>
<feature type="domain" description="Exonuclease VII large subunit C-terminal" evidence="9">
    <location>
        <begin position="412"/>
        <end position="497"/>
    </location>
</feature>
<sequence length="546" mass="59323">MADFFSDDSRSNVTEFSVSELSGSIKRTVENAFDHVRVRGEISGYRGPHSSGHAYFSLKDDKARIDAVIWRGSFSKLKHRPEEGMEVIATGRITTFPGSSKYQIVIETMEPAGAGALMALIEERKRKLGAEGLFDPGRKRPLPFMPNVIGVVTSPTGAVIRDILHRITDRFPVHVIVWPVKVQGEGSGEEVARAIHGFNAMQPGGAIGRPDVLIVARGGGSLEDLWSFNDESVVRAAAESAIPLISAVGHETDWTLIDLAADMRAPTPTGAAEMAVPVRAELEAQLANLSARLAGASSRQMELRRQNVRALARALPSLDQLLALPRRRFDEAAGGLGRSLEFNTVSKRGAFERAASRLSPDILARRLSDWRNRVSERATLAERIVERLIDRQRARLDRFDATLSAVPGRLTAQTGRARDRLETFGRRADSAVVNDLRRLRSGLSAHERMLQSLSYKNVLKRGYAVIRDEADMPVSRGAMLDHGQRVAIEFADGRVSAVTGEGVAPPPPADGSASQTRSASAKPRPKTAKPGKQAPAPPAPVQGDLF</sequence>
<evidence type="ECO:0000256" key="4">
    <source>
        <dbReference type="ARBA" id="ARBA00022839"/>
    </source>
</evidence>
<evidence type="ECO:0000256" key="3">
    <source>
        <dbReference type="ARBA" id="ARBA00022801"/>
    </source>
</evidence>
<gene>
    <name evidence="5" type="primary">xseA</name>
    <name evidence="11" type="ORF">J2Z17_002707</name>
</gene>
<evidence type="ECO:0000256" key="5">
    <source>
        <dbReference type="HAMAP-Rule" id="MF_00378"/>
    </source>
</evidence>
<evidence type="ECO:0000256" key="2">
    <source>
        <dbReference type="ARBA" id="ARBA00022722"/>
    </source>
</evidence>
<comment type="subcellular location">
    <subcellularLocation>
        <location evidence="5 6">Cytoplasm</location>
    </subcellularLocation>
</comment>
<comment type="similarity">
    <text evidence="5 6">Belongs to the XseA family.</text>
</comment>
<accession>A0ABS4DZZ4</accession>
<comment type="catalytic activity">
    <reaction evidence="5 6">
        <text>Exonucleolytic cleavage in either 5'- to 3'- or 3'- to 5'-direction to yield nucleoside 5'-phosphates.</text>
        <dbReference type="EC" id="3.1.11.6"/>
    </reaction>
</comment>
<dbReference type="CDD" id="cd04489">
    <property type="entry name" value="ExoVII_LU_OBF"/>
    <property type="match status" value="1"/>
</dbReference>
<comment type="caution">
    <text evidence="11">The sequence shown here is derived from an EMBL/GenBank/DDBJ whole genome shotgun (WGS) entry which is preliminary data.</text>
</comment>
<comment type="function">
    <text evidence="5">Bidirectionally degrades single-stranded DNA into large acid-insoluble oligonucleotides, which are then degraded further into small acid-soluble oligonucleotides.</text>
</comment>
<proteinExistence type="inferred from homology"/>
<dbReference type="PANTHER" id="PTHR30008">
    <property type="entry name" value="EXODEOXYRIBONUCLEASE 7 LARGE SUBUNIT"/>
    <property type="match status" value="1"/>
</dbReference>
<protein>
    <recommendedName>
        <fullName evidence="5">Exodeoxyribonuclease 7 large subunit</fullName>
        <ecNumber evidence="5">3.1.11.6</ecNumber>
    </recommendedName>
    <alternativeName>
        <fullName evidence="5">Exodeoxyribonuclease VII large subunit</fullName>
        <shortName evidence="5">Exonuclease VII large subunit</shortName>
    </alternativeName>
</protein>
<keyword evidence="4 5" id="KW-0269">Exonuclease</keyword>
<dbReference type="Pfam" id="PF02601">
    <property type="entry name" value="Exonuc_VII_L"/>
    <property type="match status" value="2"/>
</dbReference>
<keyword evidence="1 5" id="KW-0963">Cytoplasm</keyword>
<organism evidence="11 12">
    <name type="scientific">Rhizobium halophytocola</name>
    <dbReference type="NCBI Taxonomy" id="735519"/>
    <lineage>
        <taxon>Bacteria</taxon>
        <taxon>Pseudomonadati</taxon>
        <taxon>Pseudomonadota</taxon>
        <taxon>Alphaproteobacteria</taxon>
        <taxon>Hyphomicrobiales</taxon>
        <taxon>Rhizobiaceae</taxon>
        <taxon>Rhizobium/Agrobacterium group</taxon>
        <taxon>Rhizobium</taxon>
    </lineage>
</organism>
<evidence type="ECO:0000256" key="1">
    <source>
        <dbReference type="ARBA" id="ARBA00022490"/>
    </source>
</evidence>
<dbReference type="HAMAP" id="MF_00378">
    <property type="entry name" value="Exonuc_7_L"/>
    <property type="match status" value="1"/>
</dbReference>
<keyword evidence="7" id="KW-0175">Coiled coil</keyword>
<dbReference type="PANTHER" id="PTHR30008:SF0">
    <property type="entry name" value="EXODEOXYRIBONUCLEASE 7 LARGE SUBUNIT"/>
    <property type="match status" value="1"/>
</dbReference>
<dbReference type="EC" id="3.1.11.6" evidence="5"/>
<evidence type="ECO:0000256" key="7">
    <source>
        <dbReference type="SAM" id="Coils"/>
    </source>
</evidence>
<dbReference type="GO" id="GO:0008855">
    <property type="term" value="F:exodeoxyribonuclease VII activity"/>
    <property type="evidence" value="ECO:0007669"/>
    <property type="project" value="UniProtKB-EC"/>
</dbReference>
<keyword evidence="2 5" id="KW-0540">Nuclease</keyword>
<evidence type="ECO:0000259" key="9">
    <source>
        <dbReference type="Pfam" id="PF02601"/>
    </source>
</evidence>
<keyword evidence="3 5" id="KW-0378">Hydrolase</keyword>
<dbReference type="EMBL" id="JAGGJU010000007">
    <property type="protein sequence ID" value="MBP1851262.1"/>
    <property type="molecule type" value="Genomic_DNA"/>
</dbReference>
<evidence type="ECO:0000259" key="10">
    <source>
        <dbReference type="Pfam" id="PF13742"/>
    </source>
</evidence>
<reference evidence="11 12" key="1">
    <citation type="submission" date="2021-03" db="EMBL/GenBank/DDBJ databases">
        <title>Genomic Encyclopedia of Type Strains, Phase IV (KMG-IV): sequencing the most valuable type-strain genomes for metagenomic binning, comparative biology and taxonomic classification.</title>
        <authorList>
            <person name="Goeker M."/>
        </authorList>
    </citation>
    <scope>NUCLEOTIDE SEQUENCE [LARGE SCALE GENOMIC DNA]</scope>
    <source>
        <strain evidence="11 12">DSM 21600</strain>
    </source>
</reference>
<feature type="domain" description="OB-fold nucleic acid binding" evidence="10">
    <location>
        <begin position="16"/>
        <end position="110"/>
    </location>
</feature>
<feature type="region of interest" description="Disordered" evidence="8">
    <location>
        <begin position="498"/>
        <end position="546"/>
    </location>
</feature>
<dbReference type="Pfam" id="PF13742">
    <property type="entry name" value="tRNA_anti_2"/>
    <property type="match status" value="1"/>
</dbReference>
<dbReference type="Proteomes" id="UP000759443">
    <property type="component" value="Unassembled WGS sequence"/>
</dbReference>
<feature type="domain" description="Exonuclease VII large subunit C-terminal" evidence="9">
    <location>
        <begin position="133"/>
        <end position="406"/>
    </location>
</feature>
<evidence type="ECO:0000256" key="6">
    <source>
        <dbReference type="RuleBase" id="RU004355"/>
    </source>
</evidence>
<dbReference type="InterPro" id="IPR020579">
    <property type="entry name" value="Exonuc_VII_lsu_C"/>
</dbReference>
<evidence type="ECO:0000256" key="8">
    <source>
        <dbReference type="SAM" id="MobiDB-lite"/>
    </source>
</evidence>
<dbReference type="InterPro" id="IPR003753">
    <property type="entry name" value="Exonuc_VII_L"/>
</dbReference>
<evidence type="ECO:0000313" key="12">
    <source>
        <dbReference type="Proteomes" id="UP000759443"/>
    </source>
</evidence>
<name>A0ABS4DZZ4_9HYPH</name>
<comment type="subunit">
    <text evidence="5">Heterooligomer composed of large and small subunits.</text>
</comment>
<dbReference type="InterPro" id="IPR025824">
    <property type="entry name" value="OB-fold_nuc-bd_dom"/>
</dbReference>
<evidence type="ECO:0000313" key="11">
    <source>
        <dbReference type="EMBL" id="MBP1851262.1"/>
    </source>
</evidence>
<dbReference type="NCBIfam" id="TIGR00237">
    <property type="entry name" value="xseA"/>
    <property type="match status" value="1"/>
</dbReference>
<dbReference type="RefSeq" id="WP_209945822.1">
    <property type="nucleotide sequence ID" value="NZ_JAGGJU010000007.1"/>
</dbReference>